<dbReference type="GO" id="GO:0007018">
    <property type="term" value="P:microtubule-based movement"/>
    <property type="evidence" value="ECO:0007669"/>
    <property type="project" value="InterPro"/>
</dbReference>
<dbReference type="PROSITE" id="PS50878">
    <property type="entry name" value="RT_POL"/>
    <property type="match status" value="1"/>
</dbReference>
<keyword evidence="9 13" id="KW-0067">ATP-binding</keyword>
<dbReference type="PANTHER" id="PTHR47968:SF36">
    <property type="entry name" value="KINESIN HEAVY CHAIN ISOFORM X1"/>
    <property type="match status" value="1"/>
</dbReference>
<organism evidence="18 19">
    <name type="scientific">Chara braunii</name>
    <name type="common">Braun's stonewort</name>
    <dbReference type="NCBI Taxonomy" id="69332"/>
    <lineage>
        <taxon>Eukaryota</taxon>
        <taxon>Viridiplantae</taxon>
        <taxon>Streptophyta</taxon>
        <taxon>Charophyceae</taxon>
        <taxon>Charales</taxon>
        <taxon>Characeae</taxon>
        <taxon>Chara</taxon>
    </lineage>
</organism>
<feature type="compositionally biased region" description="Basic and acidic residues" evidence="15">
    <location>
        <begin position="1330"/>
        <end position="1357"/>
    </location>
</feature>
<dbReference type="Proteomes" id="UP000265515">
    <property type="component" value="Unassembled WGS sequence"/>
</dbReference>
<dbReference type="GO" id="GO:0005524">
    <property type="term" value="F:ATP binding"/>
    <property type="evidence" value="ECO:0007669"/>
    <property type="project" value="UniProtKB-UniRule"/>
</dbReference>
<dbReference type="GO" id="GO:0003964">
    <property type="term" value="F:RNA-directed DNA polymerase activity"/>
    <property type="evidence" value="ECO:0007669"/>
    <property type="project" value="UniProtKB-KW"/>
</dbReference>
<evidence type="ECO:0000256" key="8">
    <source>
        <dbReference type="ARBA" id="ARBA00022801"/>
    </source>
</evidence>
<evidence type="ECO:0000256" key="6">
    <source>
        <dbReference type="ARBA" id="ARBA00022741"/>
    </source>
</evidence>
<dbReference type="InterPro" id="IPR000477">
    <property type="entry name" value="RT_dom"/>
</dbReference>
<dbReference type="Pfam" id="PF17919">
    <property type="entry name" value="RT_RNaseH_2"/>
    <property type="match status" value="1"/>
</dbReference>
<dbReference type="PRINTS" id="PR00380">
    <property type="entry name" value="KINESINHEAVY"/>
</dbReference>
<evidence type="ECO:0000256" key="10">
    <source>
        <dbReference type="ARBA" id="ARBA00022918"/>
    </source>
</evidence>
<gene>
    <name evidence="18" type="ORF">CBR_g49995</name>
</gene>
<keyword evidence="7" id="KW-0255">Endonuclease</keyword>
<feature type="region of interest" description="Disordered" evidence="15">
    <location>
        <begin position="559"/>
        <end position="588"/>
    </location>
</feature>
<dbReference type="OrthoDB" id="3176171at2759"/>
<evidence type="ECO:0000256" key="13">
    <source>
        <dbReference type="PROSITE-ProRule" id="PRU00283"/>
    </source>
</evidence>
<dbReference type="InterPro" id="IPR027640">
    <property type="entry name" value="Kinesin-like_fam"/>
</dbReference>
<keyword evidence="2" id="KW-0808">Transferase</keyword>
<feature type="coiled-coil region" evidence="14">
    <location>
        <begin position="354"/>
        <end position="381"/>
    </location>
</feature>
<dbReference type="Gene3D" id="3.10.10.10">
    <property type="entry name" value="HIV Type 1 Reverse Transcriptase, subunit A, domain 1"/>
    <property type="match status" value="1"/>
</dbReference>
<dbReference type="FunFam" id="3.10.10.10:FF:000007">
    <property type="entry name" value="Retrovirus-related Pol polyprotein from transposon 17.6-like Protein"/>
    <property type="match status" value="1"/>
</dbReference>
<dbReference type="InterPro" id="IPR019821">
    <property type="entry name" value="Kinesin_motor_CS"/>
</dbReference>
<evidence type="ECO:0000256" key="7">
    <source>
        <dbReference type="ARBA" id="ARBA00022759"/>
    </source>
</evidence>
<feature type="domain" description="Kinesin motor" evidence="16">
    <location>
        <begin position="11"/>
        <end position="345"/>
    </location>
</feature>
<dbReference type="InterPro" id="IPR036961">
    <property type="entry name" value="Kinesin_motor_dom_sf"/>
</dbReference>
<proteinExistence type="inferred from homology"/>
<dbReference type="GO" id="GO:0008017">
    <property type="term" value="F:microtubule binding"/>
    <property type="evidence" value="ECO:0007669"/>
    <property type="project" value="InterPro"/>
</dbReference>
<dbReference type="Pfam" id="PF23735">
    <property type="entry name" value="KIF9"/>
    <property type="match status" value="1"/>
</dbReference>
<reference evidence="18 19" key="1">
    <citation type="journal article" date="2018" name="Cell">
        <title>The Chara Genome: Secondary Complexity and Implications for Plant Terrestrialization.</title>
        <authorList>
            <person name="Nishiyama T."/>
            <person name="Sakayama H."/>
            <person name="Vries J.D."/>
            <person name="Buschmann H."/>
            <person name="Saint-Marcoux D."/>
            <person name="Ullrich K.K."/>
            <person name="Haas F.B."/>
            <person name="Vanderstraeten L."/>
            <person name="Becker D."/>
            <person name="Lang D."/>
            <person name="Vosolsobe S."/>
            <person name="Rombauts S."/>
            <person name="Wilhelmsson P.K.I."/>
            <person name="Janitza P."/>
            <person name="Kern R."/>
            <person name="Heyl A."/>
            <person name="Rumpler F."/>
            <person name="Villalobos L.I.A.C."/>
            <person name="Clay J.M."/>
            <person name="Skokan R."/>
            <person name="Toyoda A."/>
            <person name="Suzuki Y."/>
            <person name="Kagoshima H."/>
            <person name="Schijlen E."/>
            <person name="Tajeshwar N."/>
            <person name="Catarino B."/>
            <person name="Hetherington A.J."/>
            <person name="Saltykova A."/>
            <person name="Bonnot C."/>
            <person name="Breuninger H."/>
            <person name="Symeonidi A."/>
            <person name="Radhakrishnan G.V."/>
            <person name="Van Nieuwerburgh F."/>
            <person name="Deforce D."/>
            <person name="Chang C."/>
            <person name="Karol K.G."/>
            <person name="Hedrich R."/>
            <person name="Ulvskov P."/>
            <person name="Glockner G."/>
            <person name="Delwiche C.F."/>
            <person name="Petrasek J."/>
            <person name="Van de Peer Y."/>
            <person name="Friml J."/>
            <person name="Beilby M."/>
            <person name="Dolan L."/>
            <person name="Kohara Y."/>
            <person name="Sugano S."/>
            <person name="Fujiyama A."/>
            <person name="Delaux P.-M."/>
            <person name="Quint M."/>
            <person name="TheiBen G."/>
            <person name="Hagemann M."/>
            <person name="Harholt J."/>
            <person name="Dunand C."/>
            <person name="Zachgo S."/>
            <person name="Langdale J."/>
            <person name="Maumus F."/>
            <person name="Straeten D.V.D."/>
            <person name="Gould S.B."/>
            <person name="Rensing S.A."/>
        </authorList>
    </citation>
    <scope>NUCLEOTIDE SEQUENCE [LARGE SCALE GENOMIC DNA]</scope>
    <source>
        <strain evidence="18 19">S276</strain>
    </source>
</reference>
<dbReference type="GO" id="GO:0004519">
    <property type="term" value="F:endonuclease activity"/>
    <property type="evidence" value="ECO:0007669"/>
    <property type="project" value="UniProtKB-KW"/>
</dbReference>
<accession>A0A388K5I1</accession>
<comment type="similarity">
    <text evidence="13">Belongs to the TRAFAC class myosin-kinesin ATPase superfamily. Kinesin family.</text>
</comment>
<keyword evidence="4" id="KW-0493">Microtubule</keyword>
<dbReference type="EMBL" id="BFEA01000059">
    <property type="protein sequence ID" value="GBG65203.1"/>
    <property type="molecule type" value="Genomic_DNA"/>
</dbReference>
<evidence type="ECO:0000256" key="5">
    <source>
        <dbReference type="ARBA" id="ARBA00022722"/>
    </source>
</evidence>
<feature type="region of interest" description="Disordered" evidence="15">
    <location>
        <begin position="1330"/>
        <end position="1385"/>
    </location>
</feature>
<dbReference type="PROSITE" id="PS00411">
    <property type="entry name" value="KINESIN_MOTOR_1"/>
    <property type="match status" value="1"/>
</dbReference>
<keyword evidence="1" id="KW-0645">Protease</keyword>
<dbReference type="GO" id="GO:0005874">
    <property type="term" value="C:microtubule"/>
    <property type="evidence" value="ECO:0007669"/>
    <property type="project" value="UniProtKB-KW"/>
</dbReference>
<dbReference type="Gene3D" id="3.30.70.270">
    <property type="match status" value="2"/>
</dbReference>
<comment type="caution">
    <text evidence="18">The sequence shown here is derived from an EMBL/GenBank/DDBJ whole genome shotgun (WGS) entry which is preliminary data.</text>
</comment>
<keyword evidence="19" id="KW-1185">Reference proteome</keyword>
<dbReference type="CDD" id="cd01647">
    <property type="entry name" value="RT_LTR"/>
    <property type="match status" value="1"/>
</dbReference>
<keyword evidence="6 13" id="KW-0547">Nucleotide-binding</keyword>
<keyword evidence="10" id="KW-0695">RNA-directed DNA polymerase</keyword>
<dbReference type="GO" id="GO:0008233">
    <property type="term" value="F:peptidase activity"/>
    <property type="evidence" value="ECO:0007669"/>
    <property type="project" value="UniProtKB-KW"/>
</dbReference>
<evidence type="ECO:0000259" key="17">
    <source>
        <dbReference type="PROSITE" id="PS50878"/>
    </source>
</evidence>
<evidence type="ECO:0008006" key="20">
    <source>
        <dbReference type="Google" id="ProtNLM"/>
    </source>
</evidence>
<evidence type="ECO:0000313" key="18">
    <source>
        <dbReference type="EMBL" id="GBG65203.1"/>
    </source>
</evidence>
<evidence type="ECO:0000256" key="15">
    <source>
        <dbReference type="SAM" id="MobiDB-lite"/>
    </source>
</evidence>
<dbReference type="PANTHER" id="PTHR47968">
    <property type="entry name" value="CENTROMERE PROTEIN E"/>
    <property type="match status" value="1"/>
</dbReference>
<evidence type="ECO:0000256" key="4">
    <source>
        <dbReference type="ARBA" id="ARBA00022701"/>
    </source>
</evidence>
<evidence type="ECO:0000259" key="16">
    <source>
        <dbReference type="PROSITE" id="PS50067"/>
    </source>
</evidence>
<dbReference type="PROSITE" id="PS50067">
    <property type="entry name" value="KINESIN_MOTOR_2"/>
    <property type="match status" value="1"/>
</dbReference>
<dbReference type="InterPro" id="IPR027417">
    <property type="entry name" value="P-loop_NTPase"/>
</dbReference>
<feature type="compositionally biased region" description="Basic and acidic residues" evidence="15">
    <location>
        <begin position="559"/>
        <end position="572"/>
    </location>
</feature>
<dbReference type="Gene3D" id="3.40.850.10">
    <property type="entry name" value="Kinesin motor domain"/>
    <property type="match status" value="1"/>
</dbReference>
<protein>
    <recommendedName>
        <fullName evidence="20">Kinesin motor domain-containing protein</fullName>
    </recommendedName>
</protein>
<evidence type="ECO:0000256" key="2">
    <source>
        <dbReference type="ARBA" id="ARBA00022679"/>
    </source>
</evidence>
<dbReference type="SUPFAM" id="SSF52540">
    <property type="entry name" value="P-loop containing nucleoside triphosphate hydrolases"/>
    <property type="match status" value="1"/>
</dbReference>
<keyword evidence="5" id="KW-0540">Nuclease</keyword>
<dbReference type="InterPro" id="IPR043128">
    <property type="entry name" value="Rev_trsase/Diguanyl_cyclase"/>
</dbReference>
<keyword evidence="12 13" id="KW-0505">Motor protein</keyword>
<evidence type="ECO:0000256" key="1">
    <source>
        <dbReference type="ARBA" id="ARBA00022670"/>
    </source>
</evidence>
<dbReference type="InterPro" id="IPR001752">
    <property type="entry name" value="Kinesin_motor_dom"/>
</dbReference>
<dbReference type="SUPFAM" id="SSF56672">
    <property type="entry name" value="DNA/RNA polymerases"/>
    <property type="match status" value="1"/>
</dbReference>
<evidence type="ECO:0000313" key="19">
    <source>
        <dbReference type="Proteomes" id="UP000265515"/>
    </source>
</evidence>
<evidence type="ECO:0000256" key="9">
    <source>
        <dbReference type="ARBA" id="ARBA00022840"/>
    </source>
</evidence>
<dbReference type="GO" id="GO:0006508">
    <property type="term" value="P:proteolysis"/>
    <property type="evidence" value="ECO:0007669"/>
    <property type="project" value="UniProtKB-KW"/>
</dbReference>
<feature type="compositionally biased region" description="Low complexity" evidence="15">
    <location>
        <begin position="576"/>
        <end position="588"/>
    </location>
</feature>
<feature type="binding site" evidence="13">
    <location>
        <begin position="98"/>
        <end position="105"/>
    </location>
    <ligand>
        <name>ATP</name>
        <dbReference type="ChEBI" id="CHEBI:30616"/>
    </ligand>
</feature>
<keyword evidence="8" id="KW-0378">Hydrolase</keyword>
<dbReference type="InterPro" id="IPR041577">
    <property type="entry name" value="RT_RNaseH_2"/>
</dbReference>
<dbReference type="Gramene" id="GBG65203">
    <property type="protein sequence ID" value="GBG65203"/>
    <property type="gene ID" value="CBR_g49995"/>
</dbReference>
<evidence type="ECO:0000256" key="12">
    <source>
        <dbReference type="ARBA" id="ARBA00023175"/>
    </source>
</evidence>
<dbReference type="SMART" id="SM00129">
    <property type="entry name" value="KISc"/>
    <property type="match status" value="1"/>
</dbReference>
<dbReference type="GO" id="GO:0003777">
    <property type="term" value="F:microtubule motor activity"/>
    <property type="evidence" value="ECO:0007669"/>
    <property type="project" value="InterPro"/>
</dbReference>
<evidence type="ECO:0000256" key="11">
    <source>
        <dbReference type="ARBA" id="ARBA00023054"/>
    </source>
</evidence>
<name>A0A388K5I1_CHABU</name>
<sequence length="1385" mass="154479">MARTPKALRSAVRVLVRTRPTVNFADSTFTFHPDKQGVTMHVRRRDDICTGSQQFDSHSFKFDGILHHASQEEVFEASTAGILESVLEGYNGTILAYGQTGAGKTFTMMGGRESYAHRGIIPRVISQIFHDIKTRLVPMTVTVRISYIELYNEIILDLLASGEKMDEGGLSVAEDKKGNVILKGVNTVMVTNEQEALSLLFEGETNRAIAEHQLNRSSSRSHAIFTIALELRSNIDPDGTVLTSKFNLVDLAGSERLSKTRSTGDGAREATYINKSLTFLEQVIKAVSDKNRDHIPYRSSKLTHVLKDSIGGNCKTVMIANIWVEPQHVDETLSTLKFASRMMHIANEVVLNIRQDPEIMIKKLEKEVKDLKRELEMRDTISSCNKEETINDPYAGEQQQALLQEEVKEFLEDEDVVNDGENGIPFDFKSLRHVREVLLECKALYLQARRQKEQKSSPSTASSSCTHCGLIYSSRDSPHHLIRSTQYRREAMNMREGAQGALTVDVGNDEEEVGDTPDDGFAAGFAIGEAPMHARPMSSSTGTEGQRALQQLSLALKDKATGSPEWHKRQDPKFASASSNSSSQSTSRSKAFCTTLDSRGKQTSDAFSIDSKATRSAAFEEFKIVPTVAVPTAAASTAVVSTAAVSTAAVSTPGFTPAVSATEVASAARPVTACSSAANAVPTVAVPTAATFHRCGEANINMHNFPSFSKKALDLKSKIGHGQTPTADGRKKSLPPNWKAKGRIMFIDNDGSTIELDDDFQAGVGSLASSVEASGGGVVAASVQKGELDELRLQLKELVEKGWIRPSVSPYGSPVLFVPKKGGTLRMCIDYRGLNVITVKNREPLPRIDDLLDRVQGCRYFSKIDLKSGYHQIAIRPEDQHKIAFHTSYGLYEFVVMPFGLCNALGTFQHAMNRIFHDYLDKFVIVYLDDILIFSRTVEEHVAHLNKVLSLLRQHKFKINGEKCEFGRTRILYLGHEISAEGLKPDDTKVANIRDWPRPQSVIEMRSFLGMTGYYRNFVKNYSIVAAPLTDLTRLDTPWEWTDRCEAAFRLLKHALTHHEVLKLLDPDKMFIVTTDASQYGIGVVLAQQEGPKLRPIEYMSKNMPFLKLAKSTYEKELYAVYKALTHWRRYLLGSCRTGNTAADDIREPSRGEWARRAVEPRYAGKALNESLIENKKSLKDKKQRIKEVATTINAIKHEIDSLRARIEGKKAEKMALYEEDGQLPEEVEVMDEEEFESVVKLKDLKKKYRTFYEELTTLRSEADYISKLVDHCTQQLLMDFDSWYKQVFLPSHCLPNEMQESGFCDASVRAVTNASREFTDANLAIAMEDKGLGDDNQGKTAKEEGSSDRENVDPAKEAFFNAQKQTKAKRRAKAPHRVGKPHFL</sequence>
<dbReference type="InterPro" id="IPR043502">
    <property type="entry name" value="DNA/RNA_pol_sf"/>
</dbReference>
<evidence type="ECO:0000256" key="3">
    <source>
        <dbReference type="ARBA" id="ARBA00022695"/>
    </source>
</evidence>
<dbReference type="STRING" id="69332.A0A388K5I1"/>
<dbReference type="Pfam" id="PF00225">
    <property type="entry name" value="Kinesin"/>
    <property type="match status" value="1"/>
</dbReference>
<dbReference type="FunFam" id="3.30.70.270:FF:000020">
    <property type="entry name" value="Transposon Tf2-6 polyprotein-like Protein"/>
    <property type="match status" value="1"/>
</dbReference>
<feature type="coiled-coil region" evidence="14">
    <location>
        <begin position="1169"/>
        <end position="1262"/>
    </location>
</feature>
<keyword evidence="11 14" id="KW-0175">Coiled coil</keyword>
<dbReference type="InterPro" id="IPR056524">
    <property type="entry name" value="KIF6/9_C"/>
</dbReference>
<evidence type="ECO:0000256" key="14">
    <source>
        <dbReference type="SAM" id="Coils"/>
    </source>
</evidence>
<keyword evidence="3" id="KW-0548">Nucleotidyltransferase</keyword>
<feature type="compositionally biased region" description="Basic residues" evidence="15">
    <location>
        <begin position="1367"/>
        <end position="1385"/>
    </location>
</feature>
<dbReference type="Pfam" id="PF00078">
    <property type="entry name" value="RVT_1"/>
    <property type="match status" value="1"/>
</dbReference>
<feature type="domain" description="Reverse transcriptase" evidence="17">
    <location>
        <begin position="799"/>
        <end position="978"/>
    </location>
</feature>